<accession>A0A392TXF2</accession>
<evidence type="ECO:0000313" key="1">
    <source>
        <dbReference type="EMBL" id="MCI65364.1"/>
    </source>
</evidence>
<dbReference type="AlphaFoldDB" id="A0A392TXF2"/>
<organism evidence="1 2">
    <name type="scientific">Trifolium medium</name>
    <dbReference type="NCBI Taxonomy" id="97028"/>
    <lineage>
        <taxon>Eukaryota</taxon>
        <taxon>Viridiplantae</taxon>
        <taxon>Streptophyta</taxon>
        <taxon>Embryophyta</taxon>
        <taxon>Tracheophyta</taxon>
        <taxon>Spermatophyta</taxon>
        <taxon>Magnoliopsida</taxon>
        <taxon>eudicotyledons</taxon>
        <taxon>Gunneridae</taxon>
        <taxon>Pentapetalae</taxon>
        <taxon>rosids</taxon>
        <taxon>fabids</taxon>
        <taxon>Fabales</taxon>
        <taxon>Fabaceae</taxon>
        <taxon>Papilionoideae</taxon>
        <taxon>50 kb inversion clade</taxon>
        <taxon>NPAAA clade</taxon>
        <taxon>Hologalegina</taxon>
        <taxon>IRL clade</taxon>
        <taxon>Trifolieae</taxon>
        <taxon>Trifolium</taxon>
    </lineage>
</organism>
<keyword evidence="2" id="KW-1185">Reference proteome</keyword>
<evidence type="ECO:0000313" key="2">
    <source>
        <dbReference type="Proteomes" id="UP000265520"/>
    </source>
</evidence>
<comment type="caution">
    <text evidence="1">The sequence shown here is derived from an EMBL/GenBank/DDBJ whole genome shotgun (WGS) entry which is preliminary data.</text>
</comment>
<proteinExistence type="predicted"/>
<sequence>SGLVPAQRAALLRHAQLFLLVSAPRADMSRPRAGDRYPGVIELTFC</sequence>
<dbReference type="EMBL" id="LXQA010674363">
    <property type="protein sequence ID" value="MCI65364.1"/>
    <property type="molecule type" value="Genomic_DNA"/>
</dbReference>
<dbReference type="Proteomes" id="UP000265520">
    <property type="component" value="Unassembled WGS sequence"/>
</dbReference>
<feature type="non-terminal residue" evidence="1">
    <location>
        <position position="1"/>
    </location>
</feature>
<protein>
    <submittedName>
        <fullName evidence="1">Uncharacterized protein</fullName>
    </submittedName>
</protein>
<name>A0A392TXF2_9FABA</name>
<reference evidence="1 2" key="1">
    <citation type="journal article" date="2018" name="Front. Plant Sci.">
        <title>Red Clover (Trifolium pratense) and Zigzag Clover (T. medium) - A Picture of Genomic Similarities and Differences.</title>
        <authorList>
            <person name="Dluhosova J."/>
            <person name="Istvanek J."/>
            <person name="Nedelnik J."/>
            <person name="Repkova J."/>
        </authorList>
    </citation>
    <scope>NUCLEOTIDE SEQUENCE [LARGE SCALE GENOMIC DNA]</scope>
    <source>
        <strain evidence="2">cv. 10/8</strain>
        <tissue evidence="1">Leaf</tissue>
    </source>
</reference>